<name>E3T6C2_9BACT</name>
<organism evidence="1">
    <name type="scientific">uncultured bacterium 92</name>
    <dbReference type="NCBI Taxonomy" id="698394"/>
    <lineage>
        <taxon>Bacteria</taxon>
        <taxon>environmental samples</taxon>
    </lineage>
</organism>
<sequence length="132" mass="13623">MIHVSLDAAVQAQPLGLVTVNEPVVVLADGESVVGETVNEHGAPACVTVTDCPATVIVAVREDALLFAVTLYRAVPLPVPLDPLVMLIQLALSLAVQAQPVVVVTLMVLPVVPADDGEAVVGDTEKEQFAPA</sequence>
<proteinExistence type="predicted"/>
<reference evidence="1" key="2">
    <citation type="journal article" date="2010" name="Appl. Environ. Microbiol.">
        <title>Comparative analysis of acidobacterial genomic fragments from terrestrial and aquatic metagenomic libraries, with emphasis on acidobacteria subdivision 6.</title>
        <authorList>
            <person name="Kielak A.M."/>
            <person name="van Veen J.A."/>
            <person name="Kowalchuk G.A."/>
        </authorList>
    </citation>
    <scope>NUCLEOTIDE SEQUENCE</scope>
</reference>
<dbReference type="AlphaFoldDB" id="E3T6C2"/>
<reference evidence="1" key="1">
    <citation type="submission" date="2009-12" db="EMBL/GenBank/DDBJ databases">
        <authorList>
            <person name="Kielak A."/>
            <person name="van Veen J.A."/>
            <person name="Kowalchuk G.A."/>
        </authorList>
    </citation>
    <scope>NUCLEOTIDE SEQUENCE</scope>
</reference>
<protein>
    <submittedName>
        <fullName evidence="1">Uncharacterized protein</fullName>
    </submittedName>
</protein>
<dbReference type="EMBL" id="GU260702">
    <property type="protein sequence ID" value="ADC35866.1"/>
    <property type="molecule type" value="Genomic_DNA"/>
</dbReference>
<evidence type="ECO:0000313" key="1">
    <source>
        <dbReference type="EMBL" id="ADC35866.1"/>
    </source>
</evidence>
<accession>E3T6C2</accession>